<gene>
    <name evidence="10" type="ORF">LKD70_02765</name>
</gene>
<sequence>MRSIAKLIRRCMGILLISTVLVFALNIILFLIVAVGQVPGDGPWTVAEKTAAALKETESGWTFSEEMEEELEKQGIWAMYIDDYTLQVKWHTEELPEGVPMEYTATDISNFTRGYLAGSPVFTAEAQDGKGLVAVGFPEGRYWKHMRPAWDYDLIKNSPYIVLGAVGANLLLVFLIYVIANTKLLRSVRPLVEGIQALPSGMGEHIKEKGLLSDLAKKINQASEILRAQKAELRKRESARANWISGVSHDIRTPLSMVMGYAGQMEGDMSLSEENRRKATVIRQQSLKIKNLVNDLNLASKLEYHMQPLHMEKVSLVAVARQCAADFINADVDGRYTLEWNGPETESVPLVSGDKDLLVRAVTNLLNNVQSHNPDGCRVCVEVCGREEGYAVAVEDDGIGIREEELEKLKSIPHYMMSDGGTEEPRHGLGLLIVQQIAAVHGGEVAFKAVSPHGLRVEILFKRSESEKM</sequence>
<evidence type="ECO:0000256" key="8">
    <source>
        <dbReference type="SAM" id="Phobius"/>
    </source>
</evidence>
<dbReference type="SMART" id="SM00387">
    <property type="entry name" value="HATPase_c"/>
    <property type="match status" value="1"/>
</dbReference>
<evidence type="ECO:0000313" key="11">
    <source>
        <dbReference type="Proteomes" id="UP001198151"/>
    </source>
</evidence>
<dbReference type="SUPFAM" id="SSF47384">
    <property type="entry name" value="Homodimeric domain of signal transducing histidine kinase"/>
    <property type="match status" value="1"/>
</dbReference>
<dbReference type="PRINTS" id="PR00344">
    <property type="entry name" value="BCTRLSENSOR"/>
</dbReference>
<keyword evidence="8" id="KW-0472">Membrane</keyword>
<name>A0ABS8FW43_9FIRM</name>
<accession>A0ABS8FW43</accession>
<dbReference type="GO" id="GO:0016301">
    <property type="term" value="F:kinase activity"/>
    <property type="evidence" value="ECO:0007669"/>
    <property type="project" value="UniProtKB-KW"/>
</dbReference>
<dbReference type="InterPro" id="IPR005467">
    <property type="entry name" value="His_kinase_dom"/>
</dbReference>
<keyword evidence="8" id="KW-0812">Transmembrane</keyword>
<dbReference type="InterPro" id="IPR003594">
    <property type="entry name" value="HATPase_dom"/>
</dbReference>
<dbReference type="InterPro" id="IPR050351">
    <property type="entry name" value="BphY/WalK/GraS-like"/>
</dbReference>
<evidence type="ECO:0000259" key="9">
    <source>
        <dbReference type="PROSITE" id="PS50109"/>
    </source>
</evidence>
<dbReference type="Gene3D" id="3.30.565.10">
    <property type="entry name" value="Histidine kinase-like ATPase, C-terminal domain"/>
    <property type="match status" value="1"/>
</dbReference>
<comment type="caution">
    <text evidence="10">The sequence shown here is derived from an EMBL/GenBank/DDBJ whole genome shotgun (WGS) entry which is preliminary data.</text>
</comment>
<evidence type="ECO:0000256" key="7">
    <source>
        <dbReference type="ARBA" id="ARBA00023012"/>
    </source>
</evidence>
<dbReference type="PANTHER" id="PTHR45453:SF1">
    <property type="entry name" value="PHOSPHATE REGULON SENSOR PROTEIN PHOR"/>
    <property type="match status" value="1"/>
</dbReference>
<keyword evidence="11" id="KW-1185">Reference proteome</keyword>
<dbReference type="Proteomes" id="UP001198151">
    <property type="component" value="Unassembled WGS sequence"/>
</dbReference>
<dbReference type="InterPro" id="IPR036097">
    <property type="entry name" value="HisK_dim/P_sf"/>
</dbReference>
<evidence type="ECO:0000256" key="6">
    <source>
        <dbReference type="ARBA" id="ARBA00022777"/>
    </source>
</evidence>
<evidence type="ECO:0000256" key="4">
    <source>
        <dbReference type="ARBA" id="ARBA00022553"/>
    </source>
</evidence>
<dbReference type="CDD" id="cd00082">
    <property type="entry name" value="HisKA"/>
    <property type="match status" value="1"/>
</dbReference>
<evidence type="ECO:0000256" key="2">
    <source>
        <dbReference type="ARBA" id="ARBA00004370"/>
    </source>
</evidence>
<dbReference type="PROSITE" id="PS50109">
    <property type="entry name" value="HIS_KIN"/>
    <property type="match status" value="1"/>
</dbReference>
<dbReference type="CDD" id="cd00075">
    <property type="entry name" value="HATPase"/>
    <property type="match status" value="1"/>
</dbReference>
<keyword evidence="6 10" id="KW-0418">Kinase</keyword>
<keyword evidence="5" id="KW-0808">Transferase</keyword>
<dbReference type="PANTHER" id="PTHR45453">
    <property type="entry name" value="PHOSPHATE REGULON SENSOR PROTEIN PHOR"/>
    <property type="match status" value="1"/>
</dbReference>
<evidence type="ECO:0000256" key="5">
    <source>
        <dbReference type="ARBA" id="ARBA00022679"/>
    </source>
</evidence>
<organism evidence="10 11">
    <name type="scientific">Ruminococcus turbiniformis</name>
    <dbReference type="NCBI Taxonomy" id="2881258"/>
    <lineage>
        <taxon>Bacteria</taxon>
        <taxon>Bacillati</taxon>
        <taxon>Bacillota</taxon>
        <taxon>Clostridia</taxon>
        <taxon>Eubacteriales</taxon>
        <taxon>Oscillospiraceae</taxon>
        <taxon>Ruminococcus</taxon>
    </lineage>
</organism>
<evidence type="ECO:0000313" key="10">
    <source>
        <dbReference type="EMBL" id="MCC2253372.1"/>
    </source>
</evidence>
<dbReference type="SMART" id="SM00388">
    <property type="entry name" value="HisKA"/>
    <property type="match status" value="1"/>
</dbReference>
<dbReference type="InterPro" id="IPR003661">
    <property type="entry name" value="HisK_dim/P_dom"/>
</dbReference>
<dbReference type="Gene3D" id="1.10.287.130">
    <property type="match status" value="1"/>
</dbReference>
<comment type="subcellular location">
    <subcellularLocation>
        <location evidence="2">Membrane</location>
    </subcellularLocation>
</comment>
<feature type="transmembrane region" description="Helical" evidence="8">
    <location>
        <begin position="12"/>
        <end position="35"/>
    </location>
</feature>
<dbReference type="InterPro" id="IPR004358">
    <property type="entry name" value="Sig_transdc_His_kin-like_C"/>
</dbReference>
<keyword evidence="4" id="KW-0597">Phosphoprotein</keyword>
<reference evidence="10 11" key="1">
    <citation type="submission" date="2021-10" db="EMBL/GenBank/DDBJ databases">
        <title>Anaerobic single-cell dispensing facilitates the cultivation of human gut bacteria.</title>
        <authorList>
            <person name="Afrizal A."/>
        </authorList>
    </citation>
    <scope>NUCLEOTIDE SEQUENCE [LARGE SCALE GENOMIC DNA]</scope>
    <source>
        <strain evidence="10 11">CLA-AA-H200</strain>
    </source>
</reference>
<evidence type="ECO:0000256" key="3">
    <source>
        <dbReference type="ARBA" id="ARBA00012438"/>
    </source>
</evidence>
<protein>
    <recommendedName>
        <fullName evidence="3">histidine kinase</fullName>
        <ecNumber evidence="3">2.7.13.3</ecNumber>
    </recommendedName>
</protein>
<proteinExistence type="predicted"/>
<dbReference type="EMBL" id="JAJEQX010000003">
    <property type="protein sequence ID" value="MCC2253372.1"/>
    <property type="molecule type" value="Genomic_DNA"/>
</dbReference>
<dbReference type="RefSeq" id="WP_227706522.1">
    <property type="nucleotide sequence ID" value="NZ_JAJEQX010000003.1"/>
</dbReference>
<dbReference type="EC" id="2.7.13.3" evidence="3"/>
<feature type="transmembrane region" description="Helical" evidence="8">
    <location>
        <begin position="160"/>
        <end position="180"/>
    </location>
</feature>
<dbReference type="SUPFAM" id="SSF55874">
    <property type="entry name" value="ATPase domain of HSP90 chaperone/DNA topoisomerase II/histidine kinase"/>
    <property type="match status" value="1"/>
</dbReference>
<feature type="domain" description="Histidine kinase" evidence="9">
    <location>
        <begin position="246"/>
        <end position="465"/>
    </location>
</feature>
<comment type="catalytic activity">
    <reaction evidence="1">
        <text>ATP + protein L-histidine = ADP + protein N-phospho-L-histidine.</text>
        <dbReference type="EC" id="2.7.13.3"/>
    </reaction>
</comment>
<keyword evidence="7" id="KW-0902">Two-component regulatory system</keyword>
<keyword evidence="8" id="KW-1133">Transmembrane helix</keyword>
<dbReference type="InterPro" id="IPR036890">
    <property type="entry name" value="HATPase_C_sf"/>
</dbReference>
<dbReference type="Pfam" id="PF02518">
    <property type="entry name" value="HATPase_c"/>
    <property type="match status" value="1"/>
</dbReference>
<dbReference type="Pfam" id="PF00512">
    <property type="entry name" value="HisKA"/>
    <property type="match status" value="1"/>
</dbReference>
<evidence type="ECO:0000256" key="1">
    <source>
        <dbReference type="ARBA" id="ARBA00000085"/>
    </source>
</evidence>